<keyword evidence="4" id="KW-1185">Reference proteome</keyword>
<evidence type="ECO:0000313" key="3">
    <source>
        <dbReference type="EMBL" id="MBC3909965.1"/>
    </source>
</evidence>
<evidence type="ECO:0000313" key="4">
    <source>
        <dbReference type="Proteomes" id="UP000646911"/>
    </source>
</evidence>
<feature type="domain" description="Agenet-like" evidence="2">
    <location>
        <begin position="82"/>
        <end position="117"/>
    </location>
</feature>
<feature type="chain" id="PRO_5046068476" evidence="1">
    <location>
        <begin position="26"/>
        <end position="121"/>
    </location>
</feature>
<feature type="signal peptide" evidence="1">
    <location>
        <begin position="1"/>
        <end position="25"/>
    </location>
</feature>
<dbReference type="Proteomes" id="UP000646911">
    <property type="component" value="Unassembled WGS sequence"/>
</dbReference>
<dbReference type="Pfam" id="PF05641">
    <property type="entry name" value="Agenet"/>
    <property type="match status" value="1"/>
</dbReference>
<organism evidence="3 4">
    <name type="scientific">Undibacterium umbellatum</name>
    <dbReference type="NCBI Taxonomy" id="2762300"/>
    <lineage>
        <taxon>Bacteria</taxon>
        <taxon>Pseudomonadati</taxon>
        <taxon>Pseudomonadota</taxon>
        <taxon>Betaproteobacteria</taxon>
        <taxon>Burkholderiales</taxon>
        <taxon>Oxalobacteraceae</taxon>
        <taxon>Undibacterium</taxon>
    </lineage>
</organism>
<dbReference type="SUPFAM" id="SSF54160">
    <property type="entry name" value="Chromo domain-like"/>
    <property type="match status" value="2"/>
</dbReference>
<accession>A0ABR6ZDZ3</accession>
<keyword evidence="1" id="KW-0732">Signal</keyword>
<evidence type="ECO:0000259" key="2">
    <source>
        <dbReference type="Pfam" id="PF05641"/>
    </source>
</evidence>
<dbReference type="InterPro" id="IPR016197">
    <property type="entry name" value="Chromo-like_dom_sf"/>
</dbReference>
<protein>
    <submittedName>
        <fullName evidence="3">RNA-binding protein</fullName>
    </submittedName>
</protein>
<sequence>MNFKKSAFRSSLAILALSLSTSAFAELCTVGRATQVLWKGDWYKATITEAAPDKCKITYVGYTADDDEWVGPERLKIKVLWKGDWYPGRVIKKEGTSYLIGYDGYTSDDNEIVPLSRIQVR</sequence>
<dbReference type="EMBL" id="JACOFX010000013">
    <property type="protein sequence ID" value="MBC3909965.1"/>
    <property type="molecule type" value="Genomic_DNA"/>
</dbReference>
<reference evidence="3 4" key="1">
    <citation type="submission" date="2020-08" db="EMBL/GenBank/DDBJ databases">
        <title>Novel species isolated from subtropical streams in China.</title>
        <authorList>
            <person name="Lu H."/>
        </authorList>
    </citation>
    <scope>NUCLEOTIDE SEQUENCE [LARGE SCALE GENOMIC DNA]</scope>
    <source>
        <strain evidence="3 4">NL8W</strain>
    </source>
</reference>
<comment type="caution">
    <text evidence="3">The sequence shown here is derived from an EMBL/GenBank/DDBJ whole genome shotgun (WGS) entry which is preliminary data.</text>
</comment>
<dbReference type="RefSeq" id="WP_186955476.1">
    <property type="nucleotide sequence ID" value="NZ_JACOFX010000013.1"/>
</dbReference>
<proteinExistence type="predicted"/>
<gene>
    <name evidence="3" type="ORF">H8L47_20560</name>
</gene>
<name>A0ABR6ZDZ3_9BURK</name>
<dbReference type="InterPro" id="IPR008395">
    <property type="entry name" value="Agenet-like_dom"/>
</dbReference>
<evidence type="ECO:0000256" key="1">
    <source>
        <dbReference type="SAM" id="SignalP"/>
    </source>
</evidence>
<dbReference type="Gene3D" id="2.30.30.140">
    <property type="match status" value="1"/>
</dbReference>